<dbReference type="InterPro" id="IPR048279">
    <property type="entry name" value="MdtK-like"/>
</dbReference>
<gene>
    <name evidence="11" type="ORF">PEPS_25480</name>
</gene>
<keyword evidence="7" id="KW-0406">Ion transport</keyword>
<feature type="transmembrane region" description="Helical" evidence="10">
    <location>
        <begin position="410"/>
        <end position="435"/>
    </location>
</feature>
<feature type="transmembrane region" description="Helical" evidence="10">
    <location>
        <begin position="134"/>
        <end position="155"/>
    </location>
</feature>
<feature type="transmembrane region" description="Helical" evidence="10">
    <location>
        <begin position="313"/>
        <end position="331"/>
    </location>
</feature>
<proteinExistence type="predicted"/>
<dbReference type="PIRSF" id="PIRSF006603">
    <property type="entry name" value="DinF"/>
    <property type="match status" value="1"/>
</dbReference>
<feature type="transmembrane region" description="Helical" evidence="10">
    <location>
        <begin position="53"/>
        <end position="75"/>
    </location>
</feature>
<feature type="transmembrane region" description="Helical" evidence="10">
    <location>
        <begin position="95"/>
        <end position="114"/>
    </location>
</feature>
<dbReference type="CDD" id="cd13140">
    <property type="entry name" value="MATE_like_1"/>
    <property type="match status" value="1"/>
</dbReference>
<reference evidence="11 12" key="1">
    <citation type="submission" date="2021-12" db="EMBL/GenBank/DDBJ databases">
        <title>Genome sequencing of bacteria with rrn-lacking chromosome and rrn-plasmid.</title>
        <authorList>
            <person name="Anda M."/>
            <person name="Iwasaki W."/>
        </authorList>
    </citation>
    <scope>NUCLEOTIDE SEQUENCE [LARGE SCALE GENOMIC DNA]</scope>
    <source>
        <strain evidence="11 12">NBRC 101262</strain>
    </source>
</reference>
<evidence type="ECO:0000256" key="7">
    <source>
        <dbReference type="ARBA" id="ARBA00023065"/>
    </source>
</evidence>
<evidence type="ECO:0000256" key="4">
    <source>
        <dbReference type="ARBA" id="ARBA00022475"/>
    </source>
</evidence>
<keyword evidence="8 10" id="KW-0472">Membrane</keyword>
<dbReference type="EMBL" id="AP025292">
    <property type="protein sequence ID" value="BDD00268.1"/>
    <property type="molecule type" value="Genomic_DNA"/>
</dbReference>
<accession>A0ABN6LF36</accession>
<feature type="transmembrane region" description="Helical" evidence="10">
    <location>
        <begin position="14"/>
        <end position="33"/>
    </location>
</feature>
<protein>
    <recommendedName>
        <fullName evidence="9">Multidrug-efflux transporter</fullName>
    </recommendedName>
</protein>
<feature type="transmembrane region" description="Helical" evidence="10">
    <location>
        <begin position="384"/>
        <end position="404"/>
    </location>
</feature>
<comment type="subcellular location">
    <subcellularLocation>
        <location evidence="1">Cell membrane</location>
        <topology evidence="1">Multi-pass membrane protein</topology>
    </subcellularLocation>
</comment>
<dbReference type="PANTHER" id="PTHR43298">
    <property type="entry name" value="MULTIDRUG RESISTANCE PROTEIN NORM-RELATED"/>
    <property type="match status" value="1"/>
</dbReference>
<keyword evidence="5 10" id="KW-0812">Transmembrane</keyword>
<evidence type="ECO:0000256" key="2">
    <source>
        <dbReference type="ARBA" id="ARBA00022448"/>
    </source>
</evidence>
<evidence type="ECO:0000256" key="5">
    <source>
        <dbReference type="ARBA" id="ARBA00022692"/>
    </source>
</evidence>
<evidence type="ECO:0000313" key="12">
    <source>
        <dbReference type="Proteomes" id="UP001354989"/>
    </source>
</evidence>
<dbReference type="InterPro" id="IPR050222">
    <property type="entry name" value="MATE_MdtK"/>
</dbReference>
<evidence type="ECO:0000256" key="6">
    <source>
        <dbReference type="ARBA" id="ARBA00022989"/>
    </source>
</evidence>
<evidence type="ECO:0000313" key="11">
    <source>
        <dbReference type="EMBL" id="BDD00268.1"/>
    </source>
</evidence>
<feature type="transmembrane region" description="Helical" evidence="10">
    <location>
        <begin position="167"/>
        <end position="187"/>
    </location>
</feature>
<organism evidence="11 12">
    <name type="scientific">Persicobacter psychrovividus</name>
    <dbReference type="NCBI Taxonomy" id="387638"/>
    <lineage>
        <taxon>Bacteria</taxon>
        <taxon>Pseudomonadati</taxon>
        <taxon>Bacteroidota</taxon>
        <taxon>Cytophagia</taxon>
        <taxon>Cytophagales</taxon>
        <taxon>Persicobacteraceae</taxon>
        <taxon>Persicobacter</taxon>
    </lineage>
</organism>
<evidence type="ECO:0000256" key="9">
    <source>
        <dbReference type="ARBA" id="ARBA00031636"/>
    </source>
</evidence>
<keyword evidence="4" id="KW-1003">Cell membrane</keyword>
<keyword evidence="12" id="KW-1185">Reference proteome</keyword>
<dbReference type="PANTHER" id="PTHR43298:SF2">
    <property type="entry name" value="FMN_FAD EXPORTER YEEO-RELATED"/>
    <property type="match status" value="1"/>
</dbReference>
<evidence type="ECO:0000256" key="10">
    <source>
        <dbReference type="SAM" id="Phobius"/>
    </source>
</evidence>
<evidence type="ECO:0000256" key="8">
    <source>
        <dbReference type="ARBA" id="ARBA00023136"/>
    </source>
</evidence>
<feature type="transmembrane region" description="Helical" evidence="10">
    <location>
        <begin position="351"/>
        <end position="372"/>
    </location>
</feature>
<sequence>MLNSKASLPPKNRLIRLALPIITGSLLQLAYNITDMFWVGRVGSSAVAAVGTAGFYMNLAWALLTLLLTGVNVLVPQSVGAGDKTKINRVASTAFWGISILAVAVTAVLCWGKQPLIGFFKFNDPAVEEQAQQYLYIVAFSVVLQYLNLFFASLINAHGKTKTTLKINSLGILTNIILDPLLITSYGMGVKGAAYATVIARAVVFVRYLYLLQKQQDIKIWKVRPDFKLIRPIIKLGSPIALQRLTFTGIQIIMAKLLAEWGAKAVAAQQIGLSMEALSFMTMAGLSQAMTIQTGQDYGGQHYKLIPKTYREGITFATIIGLSITALFWLLPQQLMGFFLKDPQTIALGTIYLYILGASQVFMCWEMVTVGAFNGLGKTQIPPIVSIICTGARIPLALLLAHQLDCGVEGIWAAVTVSSIAKGVILPSLFLWTLYQFKKHSFSFSKSI</sequence>
<keyword evidence="2" id="KW-0813">Transport</keyword>
<dbReference type="RefSeq" id="WP_338397231.1">
    <property type="nucleotide sequence ID" value="NZ_AP025292.1"/>
</dbReference>
<keyword evidence="6 10" id="KW-1133">Transmembrane helix</keyword>
<dbReference type="NCBIfam" id="TIGR00797">
    <property type="entry name" value="matE"/>
    <property type="match status" value="1"/>
</dbReference>
<dbReference type="Proteomes" id="UP001354989">
    <property type="component" value="Chromosome"/>
</dbReference>
<dbReference type="InterPro" id="IPR002528">
    <property type="entry name" value="MATE_fam"/>
</dbReference>
<dbReference type="Pfam" id="PF01554">
    <property type="entry name" value="MatE"/>
    <property type="match status" value="2"/>
</dbReference>
<evidence type="ECO:0000256" key="1">
    <source>
        <dbReference type="ARBA" id="ARBA00004651"/>
    </source>
</evidence>
<feature type="transmembrane region" description="Helical" evidence="10">
    <location>
        <begin position="193"/>
        <end position="212"/>
    </location>
</feature>
<evidence type="ECO:0000256" key="3">
    <source>
        <dbReference type="ARBA" id="ARBA00022449"/>
    </source>
</evidence>
<keyword evidence="3" id="KW-0050">Antiport</keyword>
<name>A0ABN6LF36_9BACT</name>